<dbReference type="Gene3D" id="3.10.400.10">
    <property type="entry name" value="Sulfate adenylyltransferase"/>
    <property type="match status" value="1"/>
</dbReference>
<dbReference type="SMART" id="SM01022">
    <property type="entry name" value="ASCH"/>
    <property type="match status" value="1"/>
</dbReference>
<feature type="domain" description="ASCH" evidence="1">
    <location>
        <begin position="28"/>
        <end position="148"/>
    </location>
</feature>
<evidence type="ECO:0000259" key="1">
    <source>
        <dbReference type="SMART" id="SM01022"/>
    </source>
</evidence>
<dbReference type="PANTHER" id="PTHR39203">
    <property type="entry name" value="CYTOPLASMIC PROTEIN-RELATED"/>
    <property type="match status" value="1"/>
</dbReference>
<dbReference type="InterPro" id="IPR009326">
    <property type="entry name" value="DUF984"/>
</dbReference>
<dbReference type="InterPro" id="IPR015947">
    <property type="entry name" value="PUA-like_sf"/>
</dbReference>
<dbReference type="Pfam" id="PF04266">
    <property type="entry name" value="ASCH"/>
    <property type="match status" value="1"/>
</dbReference>
<accession>A0ABW0FH93</accession>
<evidence type="ECO:0000313" key="3">
    <source>
        <dbReference type="Proteomes" id="UP001595937"/>
    </source>
</evidence>
<dbReference type="PANTHER" id="PTHR39203:SF1">
    <property type="entry name" value="CYTOPLASMIC PROTEIN"/>
    <property type="match status" value="1"/>
</dbReference>
<dbReference type="EMBL" id="JBHSLN010000024">
    <property type="protein sequence ID" value="MFC5298108.1"/>
    <property type="molecule type" value="Genomic_DNA"/>
</dbReference>
<evidence type="ECO:0000313" key="2">
    <source>
        <dbReference type="EMBL" id="MFC5298108.1"/>
    </source>
</evidence>
<protein>
    <submittedName>
        <fullName evidence="2">ASCH domain-containing protein</fullName>
    </submittedName>
</protein>
<comment type="caution">
    <text evidence="2">The sequence shown here is derived from an EMBL/GenBank/DDBJ whole genome shotgun (WGS) entry which is preliminary data.</text>
</comment>
<dbReference type="SUPFAM" id="SSF88697">
    <property type="entry name" value="PUA domain-like"/>
    <property type="match status" value="1"/>
</dbReference>
<dbReference type="InterPro" id="IPR007374">
    <property type="entry name" value="ASCH_domain"/>
</dbReference>
<proteinExistence type="predicted"/>
<sequence>MNTTEHYDFWAQARTAHPDLPPEPPEAWAFGATAEQADELLALVLAGIKTATASSLQDYADDGEPLPAVGDLSIVLDGAGAPSAVLEVVAVEVTPFDKVTEEHARAEGEEDRTLASWRRLHEQFWREHSAHGFASDMPVVCESFRVLHAASPRRS</sequence>
<dbReference type="RefSeq" id="WP_193116950.1">
    <property type="nucleotide sequence ID" value="NZ_BAAAIR010000043.1"/>
</dbReference>
<keyword evidence="3" id="KW-1185">Reference proteome</keyword>
<dbReference type="PIRSF" id="PIRSF021320">
    <property type="entry name" value="DUF984"/>
    <property type="match status" value="1"/>
</dbReference>
<name>A0ABW0FH93_9MICO</name>
<dbReference type="Proteomes" id="UP001595937">
    <property type="component" value="Unassembled WGS sequence"/>
</dbReference>
<reference evidence="3" key="1">
    <citation type="journal article" date="2019" name="Int. J. Syst. Evol. Microbiol.">
        <title>The Global Catalogue of Microorganisms (GCM) 10K type strain sequencing project: providing services to taxonomists for standard genome sequencing and annotation.</title>
        <authorList>
            <consortium name="The Broad Institute Genomics Platform"/>
            <consortium name="The Broad Institute Genome Sequencing Center for Infectious Disease"/>
            <person name="Wu L."/>
            <person name="Ma J."/>
        </authorList>
    </citation>
    <scope>NUCLEOTIDE SEQUENCE [LARGE SCALE GENOMIC DNA]</scope>
    <source>
        <strain evidence="3">CGMCC 1.16455</strain>
    </source>
</reference>
<dbReference type="GeneID" id="303297966"/>
<organism evidence="2 3">
    <name type="scientific">Brachybacterium tyrofermentans</name>
    <dbReference type="NCBI Taxonomy" id="47848"/>
    <lineage>
        <taxon>Bacteria</taxon>
        <taxon>Bacillati</taxon>
        <taxon>Actinomycetota</taxon>
        <taxon>Actinomycetes</taxon>
        <taxon>Micrococcales</taxon>
        <taxon>Dermabacteraceae</taxon>
        <taxon>Brachybacterium</taxon>
    </lineage>
</organism>
<gene>
    <name evidence="2" type="ORF">ACFPK8_11350</name>
</gene>
<dbReference type="CDD" id="cd06553">
    <property type="entry name" value="ASCH_Ef3133_like"/>
    <property type="match status" value="1"/>
</dbReference>